<dbReference type="RefSeq" id="WP_200171127.1">
    <property type="nucleotide sequence ID" value="NZ_BAABKQ010000001.1"/>
</dbReference>
<keyword evidence="2" id="KW-1185">Reference proteome</keyword>
<protein>
    <submittedName>
        <fullName evidence="1">Uncharacterized protein</fullName>
    </submittedName>
</protein>
<sequence length="155" mass="17775">MERRDYAELVQIQHYAIESHVTQMEQLRIAVGDTYLTIEDPRQRRCLNSEDELVYCIPFTGVQKRYDEVSPELRDDGTLSPTNILYGSPRFASVRNSDNWISFSGYKEKVALGGDPKGNAIICGSYDSPNGMSDIAFRFKTWLAKVLIDTQLRDW</sequence>
<dbReference type="Proteomes" id="UP001500839">
    <property type="component" value="Unassembled WGS sequence"/>
</dbReference>
<dbReference type="EMBL" id="BAABKQ010000001">
    <property type="protein sequence ID" value="GAA4804926.1"/>
    <property type="molecule type" value="Genomic_DNA"/>
</dbReference>
<evidence type="ECO:0000313" key="1">
    <source>
        <dbReference type="EMBL" id="GAA4804926.1"/>
    </source>
</evidence>
<name>A0ABP9C806_9ACTN</name>
<proteinExistence type="predicted"/>
<organism evidence="1 2">
    <name type="scientific">Tomitella cavernea</name>
    <dbReference type="NCBI Taxonomy" id="1387982"/>
    <lineage>
        <taxon>Bacteria</taxon>
        <taxon>Bacillati</taxon>
        <taxon>Actinomycetota</taxon>
        <taxon>Actinomycetes</taxon>
        <taxon>Mycobacteriales</taxon>
        <taxon>Tomitella</taxon>
    </lineage>
</organism>
<gene>
    <name evidence="1" type="ORF">GCM10023353_04500</name>
</gene>
<accession>A0ABP9C806</accession>
<evidence type="ECO:0000313" key="2">
    <source>
        <dbReference type="Proteomes" id="UP001500839"/>
    </source>
</evidence>
<reference evidence="2" key="1">
    <citation type="journal article" date="2019" name="Int. J. Syst. Evol. Microbiol.">
        <title>The Global Catalogue of Microorganisms (GCM) 10K type strain sequencing project: providing services to taxonomists for standard genome sequencing and annotation.</title>
        <authorList>
            <consortium name="The Broad Institute Genomics Platform"/>
            <consortium name="The Broad Institute Genome Sequencing Center for Infectious Disease"/>
            <person name="Wu L."/>
            <person name="Ma J."/>
        </authorList>
    </citation>
    <scope>NUCLEOTIDE SEQUENCE [LARGE SCALE GENOMIC DNA]</scope>
    <source>
        <strain evidence="2">JCM 18542</strain>
    </source>
</reference>
<comment type="caution">
    <text evidence="1">The sequence shown here is derived from an EMBL/GenBank/DDBJ whole genome shotgun (WGS) entry which is preliminary data.</text>
</comment>